<protein>
    <submittedName>
        <fullName evidence="2">Uncharacterized protein</fullName>
    </submittedName>
</protein>
<dbReference type="Proteomes" id="UP000515908">
    <property type="component" value="Chromosome 18"/>
</dbReference>
<accession>A0A7G2CNQ4</accession>
<sequence>MKSIADLMGSTVIESVDSSDCRNLHSNTAISTLQKPKKVIAEGSLVSLDVCAAFRSGVFVKVDDASVCGPQQYANDFEEEPRSIEGENPRDGRPLRQL</sequence>
<evidence type="ECO:0000313" key="3">
    <source>
        <dbReference type="Proteomes" id="UP000515908"/>
    </source>
</evidence>
<proteinExistence type="predicted"/>
<evidence type="ECO:0000313" key="2">
    <source>
        <dbReference type="EMBL" id="CAD2220584.1"/>
    </source>
</evidence>
<name>A0A7G2CNQ4_9TRYP</name>
<evidence type="ECO:0000256" key="1">
    <source>
        <dbReference type="SAM" id="MobiDB-lite"/>
    </source>
</evidence>
<feature type="compositionally biased region" description="Basic and acidic residues" evidence="1">
    <location>
        <begin position="80"/>
        <end position="98"/>
    </location>
</feature>
<dbReference type="VEuPathDB" id="TriTrypDB:ADEAN_000810600"/>
<reference evidence="2 3" key="1">
    <citation type="submission" date="2020-08" db="EMBL/GenBank/DDBJ databases">
        <authorList>
            <person name="Newling K."/>
            <person name="Davey J."/>
            <person name="Forrester S."/>
        </authorList>
    </citation>
    <scope>NUCLEOTIDE SEQUENCE [LARGE SCALE GENOMIC DNA]</scope>
    <source>
        <strain evidence="3">Crithidia deanei Carvalho (ATCC PRA-265)</strain>
    </source>
</reference>
<organism evidence="2 3">
    <name type="scientific">Angomonas deanei</name>
    <dbReference type="NCBI Taxonomy" id="59799"/>
    <lineage>
        <taxon>Eukaryota</taxon>
        <taxon>Discoba</taxon>
        <taxon>Euglenozoa</taxon>
        <taxon>Kinetoplastea</taxon>
        <taxon>Metakinetoplastina</taxon>
        <taxon>Trypanosomatida</taxon>
        <taxon>Trypanosomatidae</taxon>
        <taxon>Strigomonadinae</taxon>
        <taxon>Angomonas</taxon>
    </lineage>
</organism>
<gene>
    <name evidence="2" type="ORF">ADEAN_000810600</name>
</gene>
<dbReference type="EMBL" id="LR877162">
    <property type="protein sequence ID" value="CAD2220584.1"/>
    <property type="molecule type" value="Genomic_DNA"/>
</dbReference>
<keyword evidence="3" id="KW-1185">Reference proteome</keyword>
<dbReference type="AlphaFoldDB" id="A0A7G2CNQ4"/>
<feature type="region of interest" description="Disordered" evidence="1">
    <location>
        <begin position="73"/>
        <end position="98"/>
    </location>
</feature>